<organism evidence="19 20">
    <name type="scientific">Musa troglodytarum</name>
    <name type="common">fe'i banana</name>
    <dbReference type="NCBI Taxonomy" id="320322"/>
    <lineage>
        <taxon>Eukaryota</taxon>
        <taxon>Viridiplantae</taxon>
        <taxon>Streptophyta</taxon>
        <taxon>Embryophyta</taxon>
        <taxon>Tracheophyta</taxon>
        <taxon>Spermatophyta</taxon>
        <taxon>Magnoliopsida</taxon>
        <taxon>Liliopsida</taxon>
        <taxon>Zingiberales</taxon>
        <taxon>Musaceae</taxon>
        <taxon>Musa</taxon>
    </lineage>
</organism>
<feature type="region of interest" description="Disordered" evidence="15">
    <location>
        <begin position="700"/>
        <end position="724"/>
    </location>
</feature>
<dbReference type="Gene3D" id="2.10.25.10">
    <property type="entry name" value="Laminin"/>
    <property type="match status" value="1"/>
</dbReference>
<dbReference type="InterPro" id="IPR009030">
    <property type="entry name" value="Growth_fac_rcpt_cys_sf"/>
</dbReference>
<dbReference type="SUPFAM" id="SSF57184">
    <property type="entry name" value="Growth factor receptor domain"/>
    <property type="match status" value="1"/>
</dbReference>
<dbReference type="InterPro" id="IPR018097">
    <property type="entry name" value="EGF_Ca-bd_CS"/>
</dbReference>
<evidence type="ECO:0000256" key="14">
    <source>
        <dbReference type="PROSITE-ProRule" id="PRU10141"/>
    </source>
</evidence>
<evidence type="ECO:0000313" key="20">
    <source>
        <dbReference type="Proteomes" id="UP001055439"/>
    </source>
</evidence>
<keyword evidence="12" id="KW-1015">Disulfide bond</keyword>
<dbReference type="PROSITE" id="PS00108">
    <property type="entry name" value="PROTEIN_KINASE_ST"/>
    <property type="match status" value="1"/>
</dbReference>
<dbReference type="Pfam" id="PF07645">
    <property type="entry name" value="EGF_CA"/>
    <property type="match status" value="1"/>
</dbReference>
<evidence type="ECO:0000313" key="19">
    <source>
        <dbReference type="EMBL" id="URE07605.1"/>
    </source>
</evidence>
<keyword evidence="6 17" id="KW-0732">Signal</keyword>
<evidence type="ECO:0000256" key="11">
    <source>
        <dbReference type="ARBA" id="ARBA00023136"/>
    </source>
</evidence>
<keyword evidence="3" id="KW-0245">EGF-like domain</keyword>
<keyword evidence="10 16" id="KW-1133">Transmembrane helix</keyword>
<sequence length="762" mass="83610">MRGSLLLLQLICATPMVIVGAASASTEHDTTIPLFADCVASCGTMFIPYPFGTEEKYSCSRPGFSFVCNYSSDPPTLLLADGVTQVIGVSLDNHTISVIFGIAAMSTNEESLFTTWTSPPGAPYALSPTSVTLTVVGCSATAYLLDLGTNKTIGSCITDCSDWEMEAMEGAACSGIGCCQATFLSPVRSFGINLTRYDRHSGVASSVKAFVSSPQAVYRFRREDLFTEDTVTGSTMAVAVLDWAIIEQSSCEDAAKNTTTYACLSNNSVCSNTKMKGLGYYCECSSGYEGNPYIPGGCLDIDECAQPEKYSCTGICVNYVGGYTCCPPGSHVDSRLSCVPPKSQTIILGVVIGVSVGLGLLLMLVCAVILNRRLKEMKLKKLKERYFHQNHGLLLRRLIATDDVNAERTKIFPLEELEKATNNFDPVRILGHGGHGTVYKGILSDQRVVAIKKSKIVIQREIDQFINEVAILSQINHRNIVKLYGCCLETEVPLLVYEFITNGTLADHLHVEDRSSSVSWKDRLRIALETVGALAYLHSAASISVFHRDVKSSNVLLDDTYTAKVSDFGASRTVPVDQTHVVTGIQGTHGYLDPEYYHTGQLTEKSDVYSFGVILVELLTGLKPVSLTRFGDRNLAMYFIWALKSNRVSDVLEARIKEEAMEEELEEMVGLAEECLRLKGAERPTMKEVEIRLQGLRRGKKKEQAQLTHHHGEEAEPQLGDPYGACRYQRSLDGNLADTAIQDASRRHSLEEEFMLSLNYPR</sequence>
<protein>
    <submittedName>
        <fullName evidence="19">OsWAK receptor-like protein kinase</fullName>
    </submittedName>
</protein>
<evidence type="ECO:0000256" key="17">
    <source>
        <dbReference type="SAM" id="SignalP"/>
    </source>
</evidence>
<dbReference type="InterPro" id="IPR008271">
    <property type="entry name" value="Ser/Thr_kinase_AS"/>
</dbReference>
<feature type="binding site" evidence="14">
    <location>
        <position position="453"/>
    </location>
    <ligand>
        <name>ATP</name>
        <dbReference type="ChEBI" id="CHEBI:30616"/>
    </ligand>
</feature>
<dbReference type="InterPro" id="IPR001245">
    <property type="entry name" value="Ser-Thr/Tyr_kinase_cat_dom"/>
</dbReference>
<dbReference type="AlphaFoldDB" id="A0A9E7G4N2"/>
<dbReference type="SMART" id="SM00179">
    <property type="entry name" value="EGF_CA"/>
    <property type="match status" value="1"/>
</dbReference>
<evidence type="ECO:0000256" key="2">
    <source>
        <dbReference type="ARBA" id="ARBA00022527"/>
    </source>
</evidence>
<evidence type="ECO:0000256" key="4">
    <source>
        <dbReference type="ARBA" id="ARBA00022679"/>
    </source>
</evidence>
<keyword evidence="5 16" id="KW-0812">Transmembrane</keyword>
<dbReference type="GO" id="GO:0005524">
    <property type="term" value="F:ATP binding"/>
    <property type="evidence" value="ECO:0007669"/>
    <property type="project" value="UniProtKB-UniRule"/>
</dbReference>
<evidence type="ECO:0000256" key="5">
    <source>
        <dbReference type="ARBA" id="ARBA00022692"/>
    </source>
</evidence>
<dbReference type="SMART" id="SM00220">
    <property type="entry name" value="S_TKc"/>
    <property type="match status" value="1"/>
</dbReference>
<dbReference type="GO" id="GO:0030247">
    <property type="term" value="F:polysaccharide binding"/>
    <property type="evidence" value="ECO:0007669"/>
    <property type="project" value="InterPro"/>
</dbReference>
<dbReference type="Gene3D" id="3.30.200.20">
    <property type="entry name" value="Phosphorylase Kinase, domain 1"/>
    <property type="match status" value="1"/>
</dbReference>
<evidence type="ECO:0000256" key="10">
    <source>
        <dbReference type="ARBA" id="ARBA00022989"/>
    </source>
</evidence>
<keyword evidence="7 14" id="KW-0547">Nucleotide-binding</keyword>
<dbReference type="InterPro" id="IPR017441">
    <property type="entry name" value="Protein_kinase_ATP_BS"/>
</dbReference>
<dbReference type="FunFam" id="1.10.510.10:FF:000084">
    <property type="entry name" value="Wall-associated receptor kinase 2"/>
    <property type="match status" value="1"/>
</dbReference>
<evidence type="ECO:0000256" key="13">
    <source>
        <dbReference type="ARBA" id="ARBA00023180"/>
    </source>
</evidence>
<reference evidence="19" key="1">
    <citation type="submission" date="2022-05" db="EMBL/GenBank/DDBJ databases">
        <title>The Musa troglodytarum L. genome provides insights into the mechanism of non-climacteric behaviour and enrichment of carotenoids.</title>
        <authorList>
            <person name="Wang J."/>
        </authorList>
    </citation>
    <scope>NUCLEOTIDE SEQUENCE</scope>
    <source>
        <tissue evidence="19">Leaf</tissue>
    </source>
</reference>
<keyword evidence="2" id="KW-0723">Serine/threonine-protein kinase</keyword>
<dbReference type="Proteomes" id="UP001055439">
    <property type="component" value="Chromosome 5"/>
</dbReference>
<dbReference type="OrthoDB" id="4062651at2759"/>
<keyword evidence="4" id="KW-0808">Transferase</keyword>
<evidence type="ECO:0000256" key="15">
    <source>
        <dbReference type="SAM" id="MobiDB-lite"/>
    </source>
</evidence>
<dbReference type="InterPro" id="IPR011009">
    <property type="entry name" value="Kinase-like_dom_sf"/>
</dbReference>
<dbReference type="InterPro" id="IPR049883">
    <property type="entry name" value="NOTCH1_EGF-like"/>
</dbReference>
<feature type="domain" description="Protein kinase" evidence="18">
    <location>
        <begin position="424"/>
        <end position="693"/>
    </location>
</feature>
<evidence type="ECO:0000256" key="3">
    <source>
        <dbReference type="ARBA" id="ARBA00022536"/>
    </source>
</evidence>
<evidence type="ECO:0000256" key="16">
    <source>
        <dbReference type="SAM" id="Phobius"/>
    </source>
</evidence>
<feature type="transmembrane region" description="Helical" evidence="16">
    <location>
        <begin position="346"/>
        <end position="370"/>
    </location>
</feature>
<keyword evidence="8 19" id="KW-0418">Kinase</keyword>
<dbReference type="PROSITE" id="PS01187">
    <property type="entry name" value="EGF_CA"/>
    <property type="match status" value="1"/>
</dbReference>
<keyword evidence="19" id="KW-0675">Receptor</keyword>
<keyword evidence="11 16" id="KW-0472">Membrane</keyword>
<dbReference type="InterPro" id="IPR000719">
    <property type="entry name" value="Prot_kinase_dom"/>
</dbReference>
<dbReference type="InterPro" id="IPR025287">
    <property type="entry name" value="WAK_GUB"/>
</dbReference>
<dbReference type="GO" id="GO:0007166">
    <property type="term" value="P:cell surface receptor signaling pathway"/>
    <property type="evidence" value="ECO:0007669"/>
    <property type="project" value="InterPro"/>
</dbReference>
<dbReference type="GO" id="GO:0005509">
    <property type="term" value="F:calcium ion binding"/>
    <property type="evidence" value="ECO:0007669"/>
    <property type="project" value="InterPro"/>
</dbReference>
<keyword evidence="20" id="KW-1185">Reference proteome</keyword>
<dbReference type="Gene3D" id="1.10.510.10">
    <property type="entry name" value="Transferase(Phosphotransferase) domain 1"/>
    <property type="match status" value="1"/>
</dbReference>
<dbReference type="EMBL" id="CP097507">
    <property type="protein sequence ID" value="URE07605.1"/>
    <property type="molecule type" value="Genomic_DNA"/>
</dbReference>
<feature type="chain" id="PRO_5039733481" evidence="17">
    <location>
        <begin position="25"/>
        <end position="762"/>
    </location>
</feature>
<evidence type="ECO:0000256" key="9">
    <source>
        <dbReference type="ARBA" id="ARBA00022840"/>
    </source>
</evidence>
<evidence type="ECO:0000256" key="6">
    <source>
        <dbReference type="ARBA" id="ARBA00022729"/>
    </source>
</evidence>
<evidence type="ECO:0000256" key="7">
    <source>
        <dbReference type="ARBA" id="ARBA00022741"/>
    </source>
</evidence>
<feature type="signal peptide" evidence="17">
    <location>
        <begin position="1"/>
        <end position="24"/>
    </location>
</feature>
<dbReference type="PROSITE" id="PS00107">
    <property type="entry name" value="PROTEIN_KINASE_ATP"/>
    <property type="match status" value="1"/>
</dbReference>
<dbReference type="InterPro" id="IPR045274">
    <property type="entry name" value="WAK-like"/>
</dbReference>
<accession>A0A9E7G4N2</accession>
<dbReference type="CDD" id="cd00054">
    <property type="entry name" value="EGF_CA"/>
    <property type="match status" value="1"/>
</dbReference>
<evidence type="ECO:0000259" key="18">
    <source>
        <dbReference type="PROSITE" id="PS50011"/>
    </source>
</evidence>
<proteinExistence type="predicted"/>
<dbReference type="PANTHER" id="PTHR27005:SF283">
    <property type="entry name" value="OS02G0633066 PROTEIN"/>
    <property type="match status" value="1"/>
</dbReference>
<keyword evidence="13" id="KW-0325">Glycoprotein</keyword>
<dbReference type="GO" id="GO:0004674">
    <property type="term" value="F:protein serine/threonine kinase activity"/>
    <property type="evidence" value="ECO:0007669"/>
    <property type="project" value="UniProtKB-KW"/>
</dbReference>
<dbReference type="Pfam" id="PF07714">
    <property type="entry name" value="PK_Tyr_Ser-Thr"/>
    <property type="match status" value="1"/>
</dbReference>
<dbReference type="SMART" id="SM00181">
    <property type="entry name" value="EGF"/>
    <property type="match status" value="2"/>
</dbReference>
<keyword evidence="9 14" id="KW-0067">ATP-binding</keyword>
<dbReference type="SUPFAM" id="SSF56112">
    <property type="entry name" value="Protein kinase-like (PK-like)"/>
    <property type="match status" value="1"/>
</dbReference>
<gene>
    <name evidence="19" type="ORF">MUK42_01896</name>
</gene>
<dbReference type="InterPro" id="IPR000742">
    <property type="entry name" value="EGF"/>
</dbReference>
<dbReference type="SMR" id="A0A9E7G4N2"/>
<dbReference type="Pfam" id="PF13947">
    <property type="entry name" value="GUB_WAK_bind"/>
    <property type="match status" value="1"/>
</dbReference>
<dbReference type="PANTHER" id="PTHR27005">
    <property type="entry name" value="WALL-ASSOCIATED RECEPTOR KINASE-LIKE 21"/>
    <property type="match status" value="1"/>
</dbReference>
<dbReference type="GO" id="GO:0005886">
    <property type="term" value="C:plasma membrane"/>
    <property type="evidence" value="ECO:0007669"/>
    <property type="project" value="TreeGrafter"/>
</dbReference>
<evidence type="ECO:0000256" key="12">
    <source>
        <dbReference type="ARBA" id="ARBA00023157"/>
    </source>
</evidence>
<evidence type="ECO:0000256" key="8">
    <source>
        <dbReference type="ARBA" id="ARBA00022777"/>
    </source>
</evidence>
<comment type="subcellular location">
    <subcellularLocation>
        <location evidence="1">Membrane</location>
        <topology evidence="1">Single-pass type I membrane protein</topology>
    </subcellularLocation>
</comment>
<name>A0A9E7G4N2_9LILI</name>
<evidence type="ECO:0000256" key="1">
    <source>
        <dbReference type="ARBA" id="ARBA00004479"/>
    </source>
</evidence>
<dbReference type="PROSITE" id="PS50011">
    <property type="entry name" value="PROTEIN_KINASE_DOM"/>
    <property type="match status" value="1"/>
</dbReference>
<dbReference type="InterPro" id="IPR001881">
    <property type="entry name" value="EGF-like_Ca-bd_dom"/>
</dbReference>
<dbReference type="FunFam" id="3.30.200.20:FF:000043">
    <property type="entry name" value="Wall-associated receptor kinase 2"/>
    <property type="match status" value="1"/>
</dbReference>